<reference evidence="3" key="1">
    <citation type="journal article" date="2023" name="bioRxiv">
        <title>Scaffold-level genome assemblies of two parasitoid biocontrol wasps reveal the parthenogenesis mechanism and an associated novel virus.</title>
        <authorList>
            <person name="Inwood S."/>
            <person name="Skelly J."/>
            <person name="Guhlin J."/>
            <person name="Harrop T."/>
            <person name="Goldson S."/>
            <person name="Dearden P."/>
        </authorList>
    </citation>
    <scope>NUCLEOTIDE SEQUENCE</scope>
    <source>
        <strain evidence="3">Irish</strain>
        <tissue evidence="3">Whole body</tissue>
    </source>
</reference>
<dbReference type="EMBL" id="JAQQBS010001425">
    <property type="protein sequence ID" value="KAK0157528.1"/>
    <property type="molecule type" value="Genomic_DNA"/>
</dbReference>
<dbReference type="SMART" id="SM00280">
    <property type="entry name" value="KAZAL"/>
    <property type="match status" value="1"/>
</dbReference>
<organism evidence="3 4">
    <name type="scientific">Microctonus aethiopoides</name>
    <dbReference type="NCBI Taxonomy" id="144406"/>
    <lineage>
        <taxon>Eukaryota</taxon>
        <taxon>Metazoa</taxon>
        <taxon>Ecdysozoa</taxon>
        <taxon>Arthropoda</taxon>
        <taxon>Hexapoda</taxon>
        <taxon>Insecta</taxon>
        <taxon>Pterygota</taxon>
        <taxon>Neoptera</taxon>
        <taxon>Endopterygota</taxon>
        <taxon>Hymenoptera</taxon>
        <taxon>Apocrita</taxon>
        <taxon>Ichneumonoidea</taxon>
        <taxon>Braconidae</taxon>
        <taxon>Euphorinae</taxon>
        <taxon>Microctonus</taxon>
    </lineage>
</organism>
<dbReference type="SUPFAM" id="SSF100895">
    <property type="entry name" value="Kazal-type serine protease inhibitors"/>
    <property type="match status" value="1"/>
</dbReference>
<reference evidence="3" key="2">
    <citation type="submission" date="2023-03" db="EMBL/GenBank/DDBJ databases">
        <authorList>
            <person name="Inwood S.N."/>
            <person name="Skelly J.G."/>
            <person name="Guhlin J."/>
            <person name="Harrop T.W.R."/>
            <person name="Goldson S.G."/>
            <person name="Dearden P.K."/>
        </authorList>
    </citation>
    <scope>NUCLEOTIDE SEQUENCE</scope>
    <source>
        <strain evidence="3">Irish</strain>
        <tissue evidence="3">Whole body</tissue>
    </source>
</reference>
<keyword evidence="4" id="KW-1185">Reference proteome</keyword>
<dbReference type="AlphaFoldDB" id="A0AA39F050"/>
<dbReference type="Pfam" id="PF07648">
    <property type="entry name" value="Kazal_2"/>
    <property type="match status" value="1"/>
</dbReference>
<feature type="chain" id="PRO_5041302365" description="Kazal-like domain-containing protein" evidence="1">
    <location>
        <begin position="18"/>
        <end position="106"/>
    </location>
</feature>
<protein>
    <recommendedName>
        <fullName evidence="2">Kazal-like domain-containing protein</fullName>
    </recommendedName>
</protein>
<dbReference type="InterPro" id="IPR002350">
    <property type="entry name" value="Kazal_dom"/>
</dbReference>
<evidence type="ECO:0000256" key="1">
    <source>
        <dbReference type="SAM" id="SignalP"/>
    </source>
</evidence>
<dbReference type="InterPro" id="IPR036058">
    <property type="entry name" value="Kazal_dom_sf"/>
</dbReference>
<feature type="domain" description="Kazal-like" evidence="2">
    <location>
        <begin position="23"/>
        <end position="69"/>
    </location>
</feature>
<sequence>MFAALLFIQLFIIGIGAENPSIECPTTCPLNLYEPVCSGGISYSSSCALKQEICKGNLEEEVFTNIEPCPKYSKEKDAKSAVAVDHNGVILRTSFRGDSSSSSEED</sequence>
<evidence type="ECO:0000313" key="3">
    <source>
        <dbReference type="EMBL" id="KAK0157528.1"/>
    </source>
</evidence>
<evidence type="ECO:0000259" key="2">
    <source>
        <dbReference type="SMART" id="SM00280"/>
    </source>
</evidence>
<feature type="signal peptide" evidence="1">
    <location>
        <begin position="1"/>
        <end position="17"/>
    </location>
</feature>
<evidence type="ECO:0000313" key="4">
    <source>
        <dbReference type="Proteomes" id="UP001168990"/>
    </source>
</evidence>
<comment type="caution">
    <text evidence="3">The sequence shown here is derived from an EMBL/GenBank/DDBJ whole genome shotgun (WGS) entry which is preliminary data.</text>
</comment>
<keyword evidence="1" id="KW-0732">Signal</keyword>
<dbReference type="Proteomes" id="UP001168990">
    <property type="component" value="Unassembled WGS sequence"/>
</dbReference>
<dbReference type="CDD" id="cd00104">
    <property type="entry name" value="KAZAL_FS"/>
    <property type="match status" value="1"/>
</dbReference>
<proteinExistence type="predicted"/>
<accession>A0AA39F050</accession>
<dbReference type="Gene3D" id="3.30.60.30">
    <property type="match status" value="1"/>
</dbReference>
<name>A0AA39F050_9HYME</name>
<gene>
    <name evidence="3" type="ORF">PV328_011263</name>
</gene>